<dbReference type="SUPFAM" id="SSF54534">
    <property type="entry name" value="FKBP-like"/>
    <property type="match status" value="1"/>
</dbReference>
<keyword evidence="6" id="KW-0143">Chaperone</keyword>
<evidence type="ECO:0000313" key="12">
    <source>
        <dbReference type="EMBL" id="QEW06117.1"/>
    </source>
</evidence>
<keyword evidence="7 9" id="KW-0413">Isomerase</keyword>
<dbReference type="GO" id="GO:0042026">
    <property type="term" value="P:protein refolding"/>
    <property type="evidence" value="ECO:0007669"/>
    <property type="project" value="UniProtKB-ARBA"/>
</dbReference>
<dbReference type="PANTHER" id="PTHR47861">
    <property type="entry name" value="FKBP-TYPE PEPTIDYL-PROLYL CIS-TRANS ISOMERASE SLYD"/>
    <property type="match status" value="1"/>
</dbReference>
<evidence type="ECO:0000256" key="3">
    <source>
        <dbReference type="ARBA" id="ARBA00006577"/>
    </source>
</evidence>
<reference evidence="12 13" key="1">
    <citation type="submission" date="2019-09" db="EMBL/GenBank/DDBJ databases">
        <title>Nitrincola iocasae sp. nov., a bacterium isolated from the sediment collected at a cold seep field in South China Sea.</title>
        <authorList>
            <person name="Zhang H."/>
            <person name="Wang H."/>
            <person name="Li C."/>
        </authorList>
    </citation>
    <scope>NUCLEOTIDE SEQUENCE [LARGE SCALE GENOMIC DNA]</scope>
    <source>
        <strain evidence="12 13">KXZD1103</strain>
    </source>
</reference>
<name>A0A5J6LC07_9GAMM</name>
<dbReference type="InterPro" id="IPR001179">
    <property type="entry name" value="PPIase_FKBP_dom"/>
</dbReference>
<evidence type="ECO:0000256" key="4">
    <source>
        <dbReference type="ARBA" id="ARBA00022490"/>
    </source>
</evidence>
<dbReference type="PROSITE" id="PS50059">
    <property type="entry name" value="FKBP_PPIASE"/>
    <property type="match status" value="1"/>
</dbReference>
<evidence type="ECO:0000256" key="2">
    <source>
        <dbReference type="ARBA" id="ARBA00004496"/>
    </source>
</evidence>
<gene>
    <name evidence="12" type="ORF">F5I99_06175</name>
</gene>
<comment type="subcellular location">
    <subcellularLocation>
        <location evidence="2">Cytoplasm</location>
    </subcellularLocation>
</comment>
<dbReference type="EMBL" id="CP044222">
    <property type="protein sequence ID" value="QEW06117.1"/>
    <property type="molecule type" value="Genomic_DNA"/>
</dbReference>
<keyword evidence="4" id="KW-0963">Cytoplasm</keyword>
<dbReference type="Gene3D" id="3.10.50.40">
    <property type="match status" value="1"/>
</dbReference>
<proteinExistence type="inferred from homology"/>
<organism evidence="12 13">
    <name type="scientific">Nitrincola iocasae</name>
    <dbReference type="NCBI Taxonomy" id="2614693"/>
    <lineage>
        <taxon>Bacteria</taxon>
        <taxon>Pseudomonadati</taxon>
        <taxon>Pseudomonadota</taxon>
        <taxon>Gammaproteobacteria</taxon>
        <taxon>Oceanospirillales</taxon>
        <taxon>Oceanospirillaceae</taxon>
        <taxon>Nitrincola</taxon>
    </lineage>
</organism>
<dbReference type="Pfam" id="PF00254">
    <property type="entry name" value="FKBP_C"/>
    <property type="match status" value="1"/>
</dbReference>
<feature type="domain" description="PPIase FKBP-type" evidence="11">
    <location>
        <begin position="7"/>
        <end position="81"/>
    </location>
</feature>
<evidence type="ECO:0000256" key="8">
    <source>
        <dbReference type="ARBA" id="ARBA00037071"/>
    </source>
</evidence>
<evidence type="ECO:0000256" key="7">
    <source>
        <dbReference type="ARBA" id="ARBA00023235"/>
    </source>
</evidence>
<evidence type="ECO:0000313" key="13">
    <source>
        <dbReference type="Proteomes" id="UP000325606"/>
    </source>
</evidence>
<evidence type="ECO:0000256" key="9">
    <source>
        <dbReference type="PROSITE-ProRule" id="PRU00277"/>
    </source>
</evidence>
<comment type="catalytic activity">
    <reaction evidence="1 9 10">
        <text>[protein]-peptidylproline (omega=180) = [protein]-peptidylproline (omega=0)</text>
        <dbReference type="Rhea" id="RHEA:16237"/>
        <dbReference type="Rhea" id="RHEA-COMP:10747"/>
        <dbReference type="Rhea" id="RHEA-COMP:10748"/>
        <dbReference type="ChEBI" id="CHEBI:83833"/>
        <dbReference type="ChEBI" id="CHEBI:83834"/>
        <dbReference type="EC" id="5.2.1.8"/>
    </reaction>
</comment>
<evidence type="ECO:0000256" key="6">
    <source>
        <dbReference type="ARBA" id="ARBA00023186"/>
    </source>
</evidence>
<evidence type="ECO:0000256" key="10">
    <source>
        <dbReference type="RuleBase" id="RU003915"/>
    </source>
</evidence>
<sequence length="165" mass="18362">MTQIQDDTVVSFFYTLRNAEGEVLETNEIDRPMVYLHGHNNMIPGLEAAMLGKQAGDSFDVTLRPEEAYGERQDDQQIKVPVKHLQGLPKGVRSWKAGMVALVETDQGPRHVTILKPGRFMVQVDTNHPLAGQTLSYAIRIDSLRQAEADELAHGHAHGPDGHHH</sequence>
<comment type="function">
    <text evidence="8">Also involved in hydrogenase metallocenter assembly, probably by participating in the nickel insertion step. This function in hydrogenase biosynthesis requires chaperone activity and the presence of the metal-binding domain, but not PPIase activity.</text>
</comment>
<dbReference type="RefSeq" id="WP_151054148.1">
    <property type="nucleotide sequence ID" value="NZ_CP044222.1"/>
</dbReference>
<dbReference type="InterPro" id="IPR046357">
    <property type="entry name" value="PPIase_dom_sf"/>
</dbReference>
<dbReference type="AlphaFoldDB" id="A0A5J6LC07"/>
<protein>
    <recommendedName>
        <fullName evidence="10">Peptidyl-prolyl cis-trans isomerase</fullName>
        <ecNumber evidence="10">5.2.1.8</ecNumber>
    </recommendedName>
</protein>
<evidence type="ECO:0000256" key="1">
    <source>
        <dbReference type="ARBA" id="ARBA00000971"/>
    </source>
</evidence>
<dbReference type="KEGG" id="nik:F5I99_06175"/>
<dbReference type="PANTHER" id="PTHR47861:SF3">
    <property type="entry name" value="FKBP-TYPE PEPTIDYL-PROLYL CIS-TRANS ISOMERASE SLYD"/>
    <property type="match status" value="1"/>
</dbReference>
<dbReference type="EC" id="5.2.1.8" evidence="10"/>
<dbReference type="Proteomes" id="UP000325606">
    <property type="component" value="Chromosome"/>
</dbReference>
<keyword evidence="5 9" id="KW-0697">Rotamase</keyword>
<comment type="similarity">
    <text evidence="3 10">Belongs to the FKBP-type PPIase family.</text>
</comment>
<dbReference type="GO" id="GO:0005737">
    <property type="term" value="C:cytoplasm"/>
    <property type="evidence" value="ECO:0007669"/>
    <property type="project" value="UniProtKB-SubCell"/>
</dbReference>
<dbReference type="GO" id="GO:0003755">
    <property type="term" value="F:peptidyl-prolyl cis-trans isomerase activity"/>
    <property type="evidence" value="ECO:0007669"/>
    <property type="project" value="UniProtKB-UniRule"/>
</dbReference>
<keyword evidence="13" id="KW-1185">Reference proteome</keyword>
<evidence type="ECO:0000256" key="5">
    <source>
        <dbReference type="ARBA" id="ARBA00023110"/>
    </source>
</evidence>
<accession>A0A5J6LC07</accession>
<evidence type="ECO:0000259" key="11">
    <source>
        <dbReference type="PROSITE" id="PS50059"/>
    </source>
</evidence>